<gene>
    <name evidence="1" type="ORF">Egran_07139</name>
</gene>
<protein>
    <recommendedName>
        <fullName evidence="3">Thioredoxin domain-containing protein</fullName>
    </recommendedName>
</protein>
<sequence length="23" mass="2691">MRYQVRGIPMFLLIKGGQVVEQK</sequence>
<accession>A0A232LLV0</accession>
<dbReference type="Proteomes" id="UP000243515">
    <property type="component" value="Unassembled WGS sequence"/>
</dbReference>
<evidence type="ECO:0000313" key="2">
    <source>
        <dbReference type="Proteomes" id="UP000243515"/>
    </source>
</evidence>
<name>A0A232LLV0_9EURO</name>
<proteinExistence type="predicted"/>
<feature type="non-terminal residue" evidence="1">
    <location>
        <position position="23"/>
    </location>
</feature>
<comment type="caution">
    <text evidence="1">The sequence shown here is derived from an EMBL/GenBank/DDBJ whole genome shotgun (WGS) entry which is preliminary data.</text>
</comment>
<organism evidence="1 2">
    <name type="scientific">Elaphomyces granulatus</name>
    <dbReference type="NCBI Taxonomy" id="519963"/>
    <lineage>
        <taxon>Eukaryota</taxon>
        <taxon>Fungi</taxon>
        <taxon>Dikarya</taxon>
        <taxon>Ascomycota</taxon>
        <taxon>Pezizomycotina</taxon>
        <taxon>Eurotiomycetes</taxon>
        <taxon>Eurotiomycetidae</taxon>
        <taxon>Eurotiales</taxon>
        <taxon>Elaphomycetaceae</taxon>
        <taxon>Elaphomyces</taxon>
    </lineage>
</organism>
<evidence type="ECO:0000313" key="1">
    <source>
        <dbReference type="EMBL" id="OXV05094.1"/>
    </source>
</evidence>
<reference evidence="1 2" key="1">
    <citation type="journal article" date="2015" name="Environ. Microbiol.">
        <title>Metagenome sequence of Elaphomyces granulatus from sporocarp tissue reveals Ascomycota ectomycorrhizal fingerprints of genome expansion and a Proteobacteria-rich microbiome.</title>
        <authorList>
            <person name="Quandt C.A."/>
            <person name="Kohler A."/>
            <person name="Hesse C.N."/>
            <person name="Sharpton T.J."/>
            <person name="Martin F."/>
            <person name="Spatafora J.W."/>
        </authorList>
    </citation>
    <scope>NUCLEOTIDE SEQUENCE [LARGE SCALE GENOMIC DNA]</scope>
    <source>
        <strain evidence="1 2">OSC145934</strain>
    </source>
</reference>
<keyword evidence="2" id="KW-1185">Reference proteome</keyword>
<dbReference type="EMBL" id="NPHW01008111">
    <property type="protein sequence ID" value="OXV05094.1"/>
    <property type="molecule type" value="Genomic_DNA"/>
</dbReference>
<dbReference type="AlphaFoldDB" id="A0A232LLV0"/>
<evidence type="ECO:0008006" key="3">
    <source>
        <dbReference type="Google" id="ProtNLM"/>
    </source>
</evidence>